<accession>A0ABD1BB80</accession>
<comment type="caution">
    <text evidence="3">The sequence shown here is derived from an EMBL/GenBank/DDBJ whole genome shotgun (WGS) entry which is preliminary data.</text>
</comment>
<evidence type="ECO:0000313" key="4">
    <source>
        <dbReference type="Proteomes" id="UP001558713"/>
    </source>
</evidence>
<dbReference type="AlphaFoldDB" id="A0ABD1BB80"/>
<dbReference type="InterPro" id="IPR004088">
    <property type="entry name" value="KH_dom_type_1"/>
</dbReference>
<name>A0ABD1BB80_CARAN</name>
<dbReference type="GO" id="GO:0003723">
    <property type="term" value="F:RNA binding"/>
    <property type="evidence" value="ECO:0007669"/>
    <property type="project" value="UniProtKB-UniRule"/>
</dbReference>
<dbReference type="Proteomes" id="UP001558713">
    <property type="component" value="Unassembled WGS sequence"/>
</dbReference>
<sequence>MAYSRNNYDKQHGVGFENIVCLYLCPLRKSGSIIGKAGEIAKQIRSETKANKRIKEGLHGCDERVVLIYSTSEERNRIEDDVDFVCSAFYDLFKVHDMIVSKELDNGDDDDN</sequence>
<dbReference type="Pfam" id="PF00013">
    <property type="entry name" value="KH_1"/>
    <property type="match status" value="1"/>
</dbReference>
<evidence type="ECO:0000259" key="2">
    <source>
        <dbReference type="Pfam" id="PF00013"/>
    </source>
</evidence>
<proteinExistence type="predicted"/>
<keyword evidence="4" id="KW-1185">Reference proteome</keyword>
<dbReference type="SUPFAM" id="SSF54791">
    <property type="entry name" value="Eukaryotic type KH-domain (KH-domain type I)"/>
    <property type="match status" value="1"/>
</dbReference>
<dbReference type="PANTHER" id="PTHR10288">
    <property type="entry name" value="KH DOMAIN CONTAINING RNA BINDING PROTEIN"/>
    <property type="match status" value="1"/>
</dbReference>
<keyword evidence="1" id="KW-0694">RNA-binding</keyword>
<organism evidence="3 4">
    <name type="scientific">Cardamine amara subsp. amara</name>
    <dbReference type="NCBI Taxonomy" id="228776"/>
    <lineage>
        <taxon>Eukaryota</taxon>
        <taxon>Viridiplantae</taxon>
        <taxon>Streptophyta</taxon>
        <taxon>Embryophyta</taxon>
        <taxon>Tracheophyta</taxon>
        <taxon>Spermatophyta</taxon>
        <taxon>Magnoliopsida</taxon>
        <taxon>eudicotyledons</taxon>
        <taxon>Gunneridae</taxon>
        <taxon>Pentapetalae</taxon>
        <taxon>rosids</taxon>
        <taxon>malvids</taxon>
        <taxon>Brassicales</taxon>
        <taxon>Brassicaceae</taxon>
        <taxon>Cardamineae</taxon>
        <taxon>Cardamine</taxon>
    </lineage>
</organism>
<feature type="domain" description="K Homology" evidence="2">
    <location>
        <begin position="24"/>
        <end position="76"/>
    </location>
</feature>
<reference evidence="3 4" key="1">
    <citation type="submission" date="2024-04" db="EMBL/GenBank/DDBJ databases">
        <title>Genome assembly C_amara_ONT_v2.</title>
        <authorList>
            <person name="Yant L."/>
            <person name="Moore C."/>
            <person name="Slenker M."/>
        </authorList>
    </citation>
    <scope>NUCLEOTIDE SEQUENCE [LARGE SCALE GENOMIC DNA]</scope>
    <source>
        <tissue evidence="3">Leaf</tissue>
    </source>
</reference>
<gene>
    <name evidence="3" type="ORF">V5N11_026962</name>
</gene>
<dbReference type="EMBL" id="JBANAX010000272">
    <property type="protein sequence ID" value="KAL1216183.1"/>
    <property type="molecule type" value="Genomic_DNA"/>
</dbReference>
<dbReference type="InterPro" id="IPR036612">
    <property type="entry name" value="KH_dom_type_1_sf"/>
</dbReference>
<dbReference type="Gene3D" id="3.30.310.210">
    <property type="match status" value="1"/>
</dbReference>
<evidence type="ECO:0000313" key="3">
    <source>
        <dbReference type="EMBL" id="KAL1216183.1"/>
    </source>
</evidence>
<dbReference type="PROSITE" id="PS50084">
    <property type="entry name" value="KH_TYPE_1"/>
    <property type="match status" value="1"/>
</dbReference>
<protein>
    <submittedName>
        <fullName evidence="3">KH domain-containing protein</fullName>
    </submittedName>
</protein>
<evidence type="ECO:0000256" key="1">
    <source>
        <dbReference type="PROSITE-ProRule" id="PRU00117"/>
    </source>
</evidence>